<dbReference type="EMBL" id="UZAM01013257">
    <property type="protein sequence ID" value="VDP26639.1"/>
    <property type="molecule type" value="Genomic_DNA"/>
</dbReference>
<proteinExistence type="predicted"/>
<gene>
    <name evidence="1" type="ORF">SBAD_LOCUS9846</name>
</gene>
<accession>A0A183J1U8</accession>
<sequence length="336" mass="38779">MDDFREQLKSTGNSSVRPDMELYAQISFRDMFNQPIPFVTPTAFVALVCYTNDTFGVPFTTDYRRVNWDWLYEFPSGKEFWVEAYERVSNLAPKYYCKNKDRSLSVTMDTDLQYGFCNTLTSFSDGLNKCKVGQYCLVDKSDDDRLKCVDEIPTFLCEASFMMWKYACYPFGRCLPICERKMTKYVAYLSSSSSPQEYLSLVQVTMVNGEEQQIHYYAGQYVKVAPNNGHSWTSIKFRLAVAKSGQGLNITCYVLCRPKESHHDDRKVAKNLIIHSLLIDEVEFKGAGRLVFDLGMPCYHEEIFRVGCFMKEPSMLTYINGVSFGNYFLSGVIHFR</sequence>
<dbReference type="AlphaFoldDB" id="A0A183J1U8"/>
<evidence type="ECO:0000313" key="1">
    <source>
        <dbReference type="EMBL" id="VDP26639.1"/>
    </source>
</evidence>
<protein>
    <submittedName>
        <fullName evidence="3">Ig-like domain-containing protein</fullName>
    </submittedName>
</protein>
<evidence type="ECO:0000313" key="2">
    <source>
        <dbReference type="Proteomes" id="UP000270296"/>
    </source>
</evidence>
<reference evidence="3" key="1">
    <citation type="submission" date="2016-06" db="UniProtKB">
        <authorList>
            <consortium name="WormBaseParasite"/>
        </authorList>
    </citation>
    <scope>IDENTIFICATION</scope>
</reference>
<organism evidence="3">
    <name type="scientific">Soboliphyme baturini</name>
    <dbReference type="NCBI Taxonomy" id="241478"/>
    <lineage>
        <taxon>Eukaryota</taxon>
        <taxon>Metazoa</taxon>
        <taxon>Ecdysozoa</taxon>
        <taxon>Nematoda</taxon>
        <taxon>Enoplea</taxon>
        <taxon>Dorylaimia</taxon>
        <taxon>Dioctophymatida</taxon>
        <taxon>Dioctophymatoidea</taxon>
        <taxon>Soboliphymatidae</taxon>
        <taxon>Soboliphyme</taxon>
    </lineage>
</organism>
<evidence type="ECO:0000313" key="3">
    <source>
        <dbReference type="WBParaSite" id="SBAD_0001019701-mRNA-1"/>
    </source>
</evidence>
<keyword evidence="2" id="KW-1185">Reference proteome</keyword>
<name>A0A183J1U8_9BILA</name>
<reference evidence="1 2" key="2">
    <citation type="submission" date="2018-11" db="EMBL/GenBank/DDBJ databases">
        <authorList>
            <consortium name="Pathogen Informatics"/>
        </authorList>
    </citation>
    <scope>NUCLEOTIDE SEQUENCE [LARGE SCALE GENOMIC DNA]</scope>
</reference>
<dbReference type="WBParaSite" id="SBAD_0001019701-mRNA-1">
    <property type="protein sequence ID" value="SBAD_0001019701-mRNA-1"/>
    <property type="gene ID" value="SBAD_0001019701"/>
</dbReference>
<dbReference type="Proteomes" id="UP000270296">
    <property type="component" value="Unassembled WGS sequence"/>
</dbReference>